<evidence type="ECO:0000313" key="5">
    <source>
        <dbReference type="Proteomes" id="UP000001194"/>
    </source>
</evidence>
<accession>B0CPV3</accession>
<feature type="domain" description="Peptidase A1" evidence="3">
    <location>
        <begin position="64"/>
        <end position="109"/>
    </location>
</feature>
<dbReference type="InterPro" id="IPR033121">
    <property type="entry name" value="PEPTIDASE_A1"/>
</dbReference>
<proteinExistence type="predicted"/>
<feature type="chain" id="PRO_5002748833" evidence="2">
    <location>
        <begin position="21"/>
        <end position="449"/>
    </location>
</feature>
<reference evidence="4 5" key="1">
    <citation type="journal article" date="2008" name="Nature">
        <title>The genome of Laccaria bicolor provides insights into mycorrhizal symbiosis.</title>
        <authorList>
            <person name="Martin F."/>
            <person name="Aerts A."/>
            <person name="Ahren D."/>
            <person name="Brun A."/>
            <person name="Danchin E.G.J."/>
            <person name="Duchaussoy F."/>
            <person name="Gibon J."/>
            <person name="Kohler A."/>
            <person name="Lindquist E."/>
            <person name="Pereda V."/>
            <person name="Salamov A."/>
            <person name="Shapiro H.J."/>
            <person name="Wuyts J."/>
            <person name="Blaudez D."/>
            <person name="Buee M."/>
            <person name="Brokstein P."/>
            <person name="Canbaeck B."/>
            <person name="Cohen D."/>
            <person name="Courty P.E."/>
            <person name="Coutinho P.M."/>
            <person name="Delaruelle C."/>
            <person name="Detter J.C."/>
            <person name="Deveau A."/>
            <person name="DiFazio S."/>
            <person name="Duplessis S."/>
            <person name="Fraissinet-Tachet L."/>
            <person name="Lucic E."/>
            <person name="Frey-Klett P."/>
            <person name="Fourrey C."/>
            <person name="Feussner I."/>
            <person name="Gay G."/>
            <person name="Grimwood J."/>
            <person name="Hoegger P.J."/>
            <person name="Jain P."/>
            <person name="Kilaru S."/>
            <person name="Labbe J."/>
            <person name="Lin Y.C."/>
            <person name="Legue V."/>
            <person name="Le Tacon F."/>
            <person name="Marmeisse R."/>
            <person name="Melayah D."/>
            <person name="Montanini B."/>
            <person name="Muratet M."/>
            <person name="Nehls U."/>
            <person name="Niculita-Hirzel H."/>
            <person name="Oudot-Le Secq M.P."/>
            <person name="Peter M."/>
            <person name="Quesneville H."/>
            <person name="Rajashekar B."/>
            <person name="Reich M."/>
            <person name="Rouhier N."/>
            <person name="Schmutz J."/>
            <person name="Yin T."/>
            <person name="Chalot M."/>
            <person name="Henrissat B."/>
            <person name="Kuees U."/>
            <person name="Lucas S."/>
            <person name="Van de Peer Y."/>
            <person name="Podila G.K."/>
            <person name="Polle A."/>
            <person name="Pukkila P.J."/>
            <person name="Richardson P.M."/>
            <person name="Rouze P."/>
            <person name="Sanders I.R."/>
            <person name="Stajich J.E."/>
            <person name="Tunlid A."/>
            <person name="Tuskan G."/>
            <person name="Grigoriev I.V."/>
        </authorList>
    </citation>
    <scope>NUCLEOTIDE SEQUENCE [LARGE SCALE GENOMIC DNA]</scope>
    <source>
        <strain evidence="5">S238N-H82 / ATCC MYA-4686</strain>
    </source>
</reference>
<protein>
    <submittedName>
        <fullName evidence="4">Aspartic peptidase-like domain</fullName>
    </submittedName>
</protein>
<dbReference type="RefSeq" id="XP_001874334.1">
    <property type="nucleotide sequence ID" value="XM_001874299.1"/>
</dbReference>
<keyword evidence="2" id="KW-0732">Signal</keyword>
<dbReference type="Gene3D" id="2.40.70.10">
    <property type="entry name" value="Acid Proteases"/>
    <property type="match status" value="1"/>
</dbReference>
<dbReference type="KEGG" id="lbc:LACBIDRAFT_321341"/>
<evidence type="ECO:0000259" key="3">
    <source>
        <dbReference type="Pfam" id="PF00026"/>
    </source>
</evidence>
<gene>
    <name evidence="4" type="ORF">LACBIDRAFT_321341</name>
</gene>
<evidence type="ECO:0000256" key="2">
    <source>
        <dbReference type="SAM" id="SignalP"/>
    </source>
</evidence>
<name>B0CPV3_LACBS</name>
<organism evidence="5">
    <name type="scientific">Laccaria bicolor (strain S238N-H82 / ATCC MYA-4686)</name>
    <name type="common">Bicoloured deceiver</name>
    <name type="synonym">Laccaria laccata var. bicolor</name>
    <dbReference type="NCBI Taxonomy" id="486041"/>
    <lineage>
        <taxon>Eukaryota</taxon>
        <taxon>Fungi</taxon>
        <taxon>Dikarya</taxon>
        <taxon>Basidiomycota</taxon>
        <taxon>Agaricomycotina</taxon>
        <taxon>Agaricomycetes</taxon>
        <taxon>Agaricomycetidae</taxon>
        <taxon>Agaricales</taxon>
        <taxon>Agaricineae</taxon>
        <taxon>Hydnangiaceae</taxon>
        <taxon>Laccaria</taxon>
    </lineage>
</organism>
<dbReference type="EMBL" id="DS547091">
    <property type="protein sequence ID" value="EDR16126.1"/>
    <property type="molecule type" value="Genomic_DNA"/>
</dbReference>
<dbReference type="Proteomes" id="UP000001194">
    <property type="component" value="Unassembled WGS sequence"/>
</dbReference>
<sequence length="449" mass="49184">MTRLSLLSSLLLLALGVASSTDLHVNNHLKHDQACAQALKSRVFREGGVPDTGINEPIANQVVTYVGSVGVGTLPTNHDLLVDRGSSNTWIGSGGAANHASPTTQMWDPTLFPPIHRETSLIDSVKHTDPHPVSLPASAPSNGSRTPTNVHLKEQGMAKVAGGKDVVDNERDFKCLTNALPSVLLSPPCPGRTALTPLDLYIWTENAFMLIDQVEKMGCGINEFYLSRRSGIRPPAYMQSGKEATPWFGWLSKDGSLVTTKDRDKGLLHSIPSLVVALEDNCFESKFEKSSLGPLIGQDLTHQLISFRRSNPCCSCNGKMLDTKSGQIFEIWFTPDKIQTDFAKIGMDKNLKIIDFSIYHLAVPTSGYLKGLNFLHKSLSSYLLMPTRKLTAGDLQTSILCVADVSQVYRKLNTSVSPVECLGWQEESGSEREKRNGVERDEYMQLQGS</sequence>
<evidence type="ECO:0000313" key="4">
    <source>
        <dbReference type="EMBL" id="EDR16126.1"/>
    </source>
</evidence>
<dbReference type="OrthoDB" id="660550at2759"/>
<feature type="region of interest" description="Disordered" evidence="1">
    <location>
        <begin position="428"/>
        <end position="449"/>
    </location>
</feature>
<feature type="compositionally biased region" description="Basic and acidic residues" evidence="1">
    <location>
        <begin position="429"/>
        <end position="443"/>
    </location>
</feature>
<dbReference type="InParanoid" id="B0CPV3"/>
<dbReference type="AlphaFoldDB" id="B0CPV3"/>
<dbReference type="SUPFAM" id="SSF50630">
    <property type="entry name" value="Acid proteases"/>
    <property type="match status" value="1"/>
</dbReference>
<feature type="signal peptide" evidence="2">
    <location>
        <begin position="1"/>
        <end position="20"/>
    </location>
</feature>
<dbReference type="GeneID" id="6069368"/>
<keyword evidence="5" id="KW-1185">Reference proteome</keyword>
<dbReference type="Pfam" id="PF00026">
    <property type="entry name" value="Asp"/>
    <property type="match status" value="1"/>
</dbReference>
<evidence type="ECO:0000256" key="1">
    <source>
        <dbReference type="SAM" id="MobiDB-lite"/>
    </source>
</evidence>
<dbReference type="InterPro" id="IPR021109">
    <property type="entry name" value="Peptidase_aspartic_dom_sf"/>
</dbReference>
<dbReference type="HOGENOM" id="CLU_609825_0_0_1"/>